<comment type="caution">
    <text evidence="1">The sequence shown here is derived from an EMBL/GenBank/DDBJ whole genome shotgun (WGS) entry which is preliminary data.</text>
</comment>
<dbReference type="AlphaFoldDB" id="H1DJ04"/>
<evidence type="ECO:0000313" key="1">
    <source>
        <dbReference type="EMBL" id="EHP46766.1"/>
    </source>
</evidence>
<dbReference type="PANTHER" id="PTHR35145:SF1">
    <property type="entry name" value="CYTOPLASMIC PROTEIN"/>
    <property type="match status" value="1"/>
</dbReference>
<dbReference type="Proteomes" id="UP000004892">
    <property type="component" value="Unassembled WGS sequence"/>
</dbReference>
<dbReference type="SUPFAM" id="SSF142906">
    <property type="entry name" value="YjbR-like"/>
    <property type="match status" value="1"/>
</dbReference>
<dbReference type="PATRIC" id="fig|742817.3.peg.2552"/>
<evidence type="ECO:0000313" key="2">
    <source>
        <dbReference type="Proteomes" id="UP000004892"/>
    </source>
</evidence>
<dbReference type="InterPro" id="IPR007351">
    <property type="entry name" value="YjbR"/>
</dbReference>
<organism evidence="1 2">
    <name type="scientific">Odoribacter laneus YIT 12061</name>
    <dbReference type="NCBI Taxonomy" id="742817"/>
    <lineage>
        <taxon>Bacteria</taxon>
        <taxon>Pseudomonadati</taxon>
        <taxon>Bacteroidota</taxon>
        <taxon>Bacteroidia</taxon>
        <taxon>Bacteroidales</taxon>
        <taxon>Odoribacteraceae</taxon>
        <taxon>Odoribacter</taxon>
    </lineage>
</organism>
<dbReference type="PANTHER" id="PTHR35145">
    <property type="entry name" value="CYTOPLASMIC PROTEIN-RELATED"/>
    <property type="match status" value="1"/>
</dbReference>
<reference evidence="1 2" key="1">
    <citation type="submission" date="2012-01" db="EMBL/GenBank/DDBJ databases">
        <title>The Genome Sequence of Odoribacter laneus YIT 12061.</title>
        <authorList>
            <consortium name="The Broad Institute Genome Sequencing Platform"/>
            <person name="Earl A."/>
            <person name="Ward D."/>
            <person name="Feldgarden M."/>
            <person name="Gevers D."/>
            <person name="Morotomi M."/>
            <person name="Young S.K."/>
            <person name="Zeng Q."/>
            <person name="Gargeya S."/>
            <person name="Fitzgerald M."/>
            <person name="Haas B."/>
            <person name="Abouelleil A."/>
            <person name="Alvarado L."/>
            <person name="Arachchi H.M."/>
            <person name="Berlin A."/>
            <person name="Chapman S.B."/>
            <person name="Gearin G."/>
            <person name="Goldberg J."/>
            <person name="Griggs A."/>
            <person name="Gujja S."/>
            <person name="Hansen M."/>
            <person name="Heiman D."/>
            <person name="Howarth C."/>
            <person name="Larimer J."/>
            <person name="Lui A."/>
            <person name="MacDonald P.J.P."/>
            <person name="McCowen C."/>
            <person name="Montmayeur A."/>
            <person name="Murphy C."/>
            <person name="Neiman D."/>
            <person name="Pearson M."/>
            <person name="Priest M."/>
            <person name="Roberts A."/>
            <person name="Saif S."/>
            <person name="Shea T."/>
            <person name="Sisk P."/>
            <person name="Stolte C."/>
            <person name="Sykes S."/>
            <person name="Wortman J."/>
            <person name="Nusbaum C."/>
            <person name="Birren B."/>
        </authorList>
    </citation>
    <scope>NUCLEOTIDE SEQUENCE [LARGE SCALE GENOMIC DNA]</scope>
    <source>
        <strain evidence="1 2">YIT 12061</strain>
    </source>
</reference>
<protein>
    <recommendedName>
        <fullName evidence="3">MmcQ/YjbR family DNA-binding protein</fullName>
    </recommendedName>
</protein>
<dbReference type="HOGENOM" id="CLU_105851_1_1_10"/>
<dbReference type="InterPro" id="IPR038056">
    <property type="entry name" value="YjbR-like_sf"/>
</dbReference>
<dbReference type="STRING" id="742817.HMPREF9449_02383"/>
<dbReference type="InterPro" id="IPR058532">
    <property type="entry name" value="YjbR/MT2646/Rv2570-like"/>
</dbReference>
<keyword evidence="2" id="KW-1185">Reference proteome</keyword>
<dbReference type="eggNOG" id="COG2315">
    <property type="taxonomic scope" value="Bacteria"/>
</dbReference>
<sequence>MCNFALMNIEELREFCLSLEHVEETMPFEEEILVFKVCKKWFCLVFLKGNLRINIKCASDEIVEMREMFPAVSPGFHMNKNYWNTVLIDGSISDSMLKVWIRKSYKLVIAGLTKREKMQWGL</sequence>
<name>H1DJ04_9BACT</name>
<proteinExistence type="predicted"/>
<accession>H1DJ04</accession>
<dbReference type="Gene3D" id="3.90.1150.30">
    <property type="match status" value="1"/>
</dbReference>
<dbReference type="Pfam" id="PF04237">
    <property type="entry name" value="YjbR"/>
    <property type="match status" value="1"/>
</dbReference>
<gene>
    <name evidence="1" type="ORF">HMPREF9449_02383</name>
</gene>
<evidence type="ECO:0008006" key="3">
    <source>
        <dbReference type="Google" id="ProtNLM"/>
    </source>
</evidence>
<dbReference type="EMBL" id="ADMC01000025">
    <property type="protein sequence ID" value="EHP46766.1"/>
    <property type="molecule type" value="Genomic_DNA"/>
</dbReference>